<evidence type="ECO:0008006" key="4">
    <source>
        <dbReference type="Google" id="ProtNLM"/>
    </source>
</evidence>
<organism evidence="2 3">
    <name type="scientific">Marispirochaeta aestuarii</name>
    <dbReference type="NCBI Taxonomy" id="1963862"/>
    <lineage>
        <taxon>Bacteria</taxon>
        <taxon>Pseudomonadati</taxon>
        <taxon>Spirochaetota</taxon>
        <taxon>Spirochaetia</taxon>
        <taxon>Spirochaetales</taxon>
        <taxon>Spirochaetaceae</taxon>
        <taxon>Marispirochaeta</taxon>
    </lineage>
</organism>
<accession>A0A1Y1S2Z3</accession>
<dbReference type="RefSeq" id="WP_083047222.1">
    <property type="nucleotide sequence ID" value="NZ_CAXXQO010000003.1"/>
</dbReference>
<gene>
    <name evidence="2" type="ORF">B4O97_00465</name>
</gene>
<sequence length="136" mass="14197">MSDVIGAEGAFINSFIGEGTRFEGNLSLSGLLRIDGDFLGTIATEGKVLIGKSGRVEGSVSARTVVVGGAVKGDISCTEKLVILSSGLMLGNVRSPRLIVEEGVIVNGECRISGDREIPLDTPDTAVYQPFEAARK</sequence>
<dbReference type="PANTHER" id="PTHR35024">
    <property type="entry name" value="HYPOTHETICAL CYTOSOLIC PROTEIN"/>
    <property type="match status" value="1"/>
</dbReference>
<comment type="similarity">
    <text evidence="1">Belongs to the bactofilin family.</text>
</comment>
<proteinExistence type="inferred from homology"/>
<name>A0A1Y1S2Z3_9SPIO</name>
<protein>
    <recommendedName>
        <fullName evidence="4">Cell shape determination protein CcmA</fullName>
    </recommendedName>
</protein>
<dbReference type="PANTHER" id="PTHR35024:SF4">
    <property type="entry name" value="POLYMER-FORMING CYTOSKELETAL PROTEIN"/>
    <property type="match status" value="1"/>
</dbReference>
<keyword evidence="3" id="KW-1185">Reference proteome</keyword>
<comment type="caution">
    <text evidence="2">The sequence shown here is derived from an EMBL/GenBank/DDBJ whole genome shotgun (WGS) entry which is preliminary data.</text>
</comment>
<dbReference type="AlphaFoldDB" id="A0A1Y1S2Z3"/>
<dbReference type="InterPro" id="IPR007607">
    <property type="entry name" value="BacA/B"/>
</dbReference>
<evidence type="ECO:0000313" key="2">
    <source>
        <dbReference type="EMBL" id="ORC38263.1"/>
    </source>
</evidence>
<reference evidence="2 3" key="1">
    <citation type="submission" date="2017-03" db="EMBL/GenBank/DDBJ databases">
        <title>Draft Genome sequence of Marispirochaeta sp. strain JC444.</title>
        <authorList>
            <person name="Shivani Y."/>
            <person name="Subhash Y."/>
            <person name="Sasikala C."/>
            <person name="Ramana C."/>
        </authorList>
    </citation>
    <scope>NUCLEOTIDE SEQUENCE [LARGE SCALE GENOMIC DNA]</scope>
    <source>
        <strain evidence="2 3">JC444</strain>
    </source>
</reference>
<dbReference type="Proteomes" id="UP000192343">
    <property type="component" value="Unassembled WGS sequence"/>
</dbReference>
<dbReference type="OrthoDB" id="350414at2"/>
<evidence type="ECO:0000313" key="3">
    <source>
        <dbReference type="Proteomes" id="UP000192343"/>
    </source>
</evidence>
<dbReference type="EMBL" id="MWQY01000001">
    <property type="protein sequence ID" value="ORC38263.1"/>
    <property type="molecule type" value="Genomic_DNA"/>
</dbReference>
<dbReference type="Pfam" id="PF04519">
    <property type="entry name" value="Bactofilin"/>
    <property type="match status" value="1"/>
</dbReference>
<dbReference type="STRING" id="1963862.B4O97_00465"/>
<evidence type="ECO:0000256" key="1">
    <source>
        <dbReference type="ARBA" id="ARBA00044755"/>
    </source>
</evidence>